<evidence type="ECO:0000313" key="1">
    <source>
        <dbReference type="EMBL" id="QHU06926.1"/>
    </source>
</evidence>
<accession>A0A6C0JQ41</accession>
<proteinExistence type="predicted"/>
<sequence length="46" mass="5452">MDDHIGFVEGAYENLRSPLDYISSRINRLRGVDERKLLPELQHRKN</sequence>
<reference evidence="1" key="1">
    <citation type="journal article" date="2020" name="Nature">
        <title>Giant virus diversity and host interactions through global metagenomics.</title>
        <authorList>
            <person name="Schulz F."/>
            <person name="Roux S."/>
            <person name="Paez-Espino D."/>
            <person name="Jungbluth S."/>
            <person name="Walsh D.A."/>
            <person name="Denef V.J."/>
            <person name="McMahon K.D."/>
            <person name="Konstantinidis K.T."/>
            <person name="Eloe-Fadrosh E.A."/>
            <person name="Kyrpides N.C."/>
            <person name="Woyke T."/>
        </authorList>
    </citation>
    <scope>NUCLEOTIDE SEQUENCE</scope>
    <source>
        <strain evidence="1">GVMAG-S-1038524-41</strain>
    </source>
</reference>
<dbReference type="EMBL" id="MN740669">
    <property type="protein sequence ID" value="QHU06926.1"/>
    <property type="molecule type" value="Genomic_DNA"/>
</dbReference>
<protein>
    <submittedName>
        <fullName evidence="1">Uncharacterized protein</fullName>
    </submittedName>
</protein>
<dbReference type="AlphaFoldDB" id="A0A6C0JQ41"/>
<name>A0A6C0JQ41_9ZZZZ</name>
<organism evidence="1">
    <name type="scientific">viral metagenome</name>
    <dbReference type="NCBI Taxonomy" id="1070528"/>
    <lineage>
        <taxon>unclassified sequences</taxon>
        <taxon>metagenomes</taxon>
        <taxon>organismal metagenomes</taxon>
    </lineage>
</organism>